<accession>A0A3B0XRL0</accession>
<dbReference type="CDD" id="cd00093">
    <property type="entry name" value="HTH_XRE"/>
    <property type="match status" value="1"/>
</dbReference>
<dbReference type="EMBL" id="UOFH01000332">
    <property type="protein sequence ID" value="VAW65887.1"/>
    <property type="molecule type" value="Genomic_DNA"/>
</dbReference>
<dbReference type="InterPro" id="IPR010982">
    <property type="entry name" value="Lambda_DNA-bd_dom_sf"/>
</dbReference>
<evidence type="ECO:0000259" key="1">
    <source>
        <dbReference type="PROSITE" id="PS50943"/>
    </source>
</evidence>
<organism evidence="2">
    <name type="scientific">hydrothermal vent metagenome</name>
    <dbReference type="NCBI Taxonomy" id="652676"/>
    <lineage>
        <taxon>unclassified sequences</taxon>
        <taxon>metagenomes</taxon>
        <taxon>ecological metagenomes</taxon>
    </lineage>
</organism>
<proteinExistence type="predicted"/>
<dbReference type="SUPFAM" id="SSF47413">
    <property type="entry name" value="lambda repressor-like DNA-binding domains"/>
    <property type="match status" value="1"/>
</dbReference>
<protein>
    <submittedName>
        <fullName evidence="2">Helix-turn-helix motif</fullName>
    </submittedName>
</protein>
<feature type="domain" description="HTH cro/C1-type" evidence="1">
    <location>
        <begin position="33"/>
        <end position="75"/>
    </location>
</feature>
<dbReference type="PROSITE" id="PS50943">
    <property type="entry name" value="HTH_CROC1"/>
    <property type="match status" value="1"/>
</dbReference>
<evidence type="ECO:0000313" key="2">
    <source>
        <dbReference type="EMBL" id="VAW65887.1"/>
    </source>
</evidence>
<dbReference type="InterPro" id="IPR039554">
    <property type="entry name" value="HigA2-like_HTH"/>
</dbReference>
<sequence length="102" mass="11654">MGSIVYKNIFDAVTDSPEASSELQTRSDLMIVIRDIINEQSWTQAEAAKELGLTQPRISDLKKGKLEKFSIDLLMTCLFRIGFRFKPEYKNHTLKMTVQAVN</sequence>
<name>A0A3B0XRL0_9ZZZZ</name>
<dbReference type="Pfam" id="PF13744">
    <property type="entry name" value="HTH_37"/>
    <property type="match status" value="1"/>
</dbReference>
<dbReference type="InterPro" id="IPR001387">
    <property type="entry name" value="Cro/C1-type_HTH"/>
</dbReference>
<dbReference type="GO" id="GO:0003677">
    <property type="term" value="F:DNA binding"/>
    <property type="evidence" value="ECO:0007669"/>
    <property type="project" value="InterPro"/>
</dbReference>
<gene>
    <name evidence="2" type="ORF">MNBD_GAMMA08-1057</name>
</gene>
<reference evidence="2" key="1">
    <citation type="submission" date="2018-06" db="EMBL/GenBank/DDBJ databases">
        <authorList>
            <person name="Zhirakovskaya E."/>
        </authorList>
    </citation>
    <scope>NUCLEOTIDE SEQUENCE</scope>
</reference>
<dbReference type="AlphaFoldDB" id="A0A3B0XRL0"/>
<dbReference type="Gene3D" id="1.10.260.40">
    <property type="entry name" value="lambda repressor-like DNA-binding domains"/>
    <property type="match status" value="1"/>
</dbReference>